<proteinExistence type="predicted"/>
<evidence type="ECO:0000313" key="2">
    <source>
        <dbReference type="Proteomes" id="UP000433050"/>
    </source>
</evidence>
<dbReference type="RefSeq" id="WP_159602107.1">
    <property type="nucleotide sequence ID" value="NZ_CACSAS010000017.1"/>
</dbReference>
<dbReference type="EMBL" id="CACSAS010000017">
    <property type="protein sequence ID" value="CAA0128962.1"/>
    <property type="molecule type" value="Genomic_DNA"/>
</dbReference>
<evidence type="ECO:0000313" key="1">
    <source>
        <dbReference type="EMBL" id="CAA0128962.1"/>
    </source>
</evidence>
<protein>
    <submittedName>
        <fullName evidence="1">Uncharacterized protein</fullName>
    </submittedName>
</protein>
<organism evidence="1 2">
    <name type="scientific">Starkeya nomas</name>
    <dbReference type="NCBI Taxonomy" id="2666134"/>
    <lineage>
        <taxon>Bacteria</taxon>
        <taxon>Pseudomonadati</taxon>
        <taxon>Pseudomonadota</taxon>
        <taxon>Alphaproteobacteria</taxon>
        <taxon>Hyphomicrobiales</taxon>
        <taxon>Xanthobacteraceae</taxon>
        <taxon>Starkeya</taxon>
    </lineage>
</organism>
<name>A0A5S9R6J8_9HYPH</name>
<reference evidence="1 2" key="1">
    <citation type="submission" date="2019-12" db="EMBL/GenBank/DDBJ databases">
        <authorList>
            <person name="Reyes-Prieto M."/>
        </authorList>
    </citation>
    <scope>NUCLEOTIDE SEQUENCE [LARGE SCALE GENOMIC DNA]</scope>
    <source>
        <strain evidence="1">HF14-78462</strain>
    </source>
</reference>
<accession>A0A5S9R6J8</accession>
<sequence length="211" mass="23662">MSTHRPPTPRLHEIRLEIPRGFADFWKIIRELDMSGPWTIAMVTGQTRSHHEVVGRYVRRLAKGGFAEVVNRPDRGGLPPAAHYRLLKNPVDAPRVRPDGSECLPTAQEQMWRAMRSLRQFDARELAFSASTDVVSVSLPAAKSYIARLVAADYLDVVRPGKGGVKGTLAIWRLRPNMNTGPLPPLVMHTRFVWDQNRSVVMAAEPAKEVV</sequence>
<dbReference type="Proteomes" id="UP000433050">
    <property type="component" value="Unassembled WGS sequence"/>
</dbReference>
<dbReference type="AlphaFoldDB" id="A0A5S9R6J8"/>
<gene>
    <name evidence="1" type="ORF">STARVERO_04388</name>
</gene>
<keyword evidence="2" id="KW-1185">Reference proteome</keyword>